<dbReference type="HOGENOM" id="CLU_027764_4_1_1"/>
<dbReference type="OMA" id="EPGIKFN"/>
<organism evidence="3 4">
    <name type="scientific">Phytophthora infestans (strain T30-4)</name>
    <name type="common">Potato late blight agent</name>
    <dbReference type="NCBI Taxonomy" id="403677"/>
    <lineage>
        <taxon>Eukaryota</taxon>
        <taxon>Sar</taxon>
        <taxon>Stramenopiles</taxon>
        <taxon>Oomycota</taxon>
        <taxon>Peronosporomycetes</taxon>
        <taxon>Peronosporales</taxon>
        <taxon>Peronosporaceae</taxon>
        <taxon>Phytophthora</taxon>
    </lineage>
</organism>
<dbReference type="PANTHER" id="PTHR35796:SF3">
    <property type="entry name" value="BHLH DOMAIN-CONTAINING PROTEIN"/>
    <property type="match status" value="1"/>
</dbReference>
<dbReference type="InParanoid" id="D0P0Y1"/>
<dbReference type="eggNOG" id="ENOG502SKNU">
    <property type="taxonomic scope" value="Eukaryota"/>
</dbReference>
<dbReference type="AlphaFoldDB" id="D0P0Y1"/>
<feature type="coiled-coil region" evidence="1">
    <location>
        <begin position="152"/>
        <end position="200"/>
    </location>
</feature>
<evidence type="ECO:0000313" key="3">
    <source>
        <dbReference type="EMBL" id="EEY53689.1"/>
    </source>
</evidence>
<evidence type="ECO:0000313" key="4">
    <source>
        <dbReference type="Proteomes" id="UP000006643"/>
    </source>
</evidence>
<evidence type="ECO:0008006" key="5">
    <source>
        <dbReference type="Google" id="ProtNLM"/>
    </source>
</evidence>
<keyword evidence="1" id="KW-0175">Coiled coil</keyword>
<dbReference type="VEuPathDB" id="FungiDB:PITG_19714"/>
<evidence type="ECO:0000256" key="2">
    <source>
        <dbReference type="SAM" id="MobiDB-lite"/>
    </source>
</evidence>
<dbReference type="EMBL" id="DS028228">
    <property type="protein sequence ID" value="EEY53689.1"/>
    <property type="molecule type" value="Genomic_DNA"/>
</dbReference>
<reference evidence="4" key="1">
    <citation type="journal article" date="2009" name="Nature">
        <title>Genome sequence and analysis of the Irish potato famine pathogen Phytophthora infestans.</title>
        <authorList>
            <consortium name="The Broad Institute Genome Sequencing Platform"/>
            <person name="Haas B.J."/>
            <person name="Kamoun S."/>
            <person name="Zody M.C."/>
            <person name="Jiang R.H."/>
            <person name="Handsaker R.E."/>
            <person name="Cano L.M."/>
            <person name="Grabherr M."/>
            <person name="Kodira C.D."/>
            <person name="Raffaele S."/>
            <person name="Torto-Alalibo T."/>
            <person name="Bozkurt T.O."/>
            <person name="Ah-Fong A.M."/>
            <person name="Alvarado L."/>
            <person name="Anderson V.L."/>
            <person name="Armstrong M.R."/>
            <person name="Avrova A."/>
            <person name="Baxter L."/>
            <person name="Beynon J."/>
            <person name="Boevink P.C."/>
            <person name="Bollmann S.R."/>
            <person name="Bos J.I."/>
            <person name="Bulone V."/>
            <person name="Cai G."/>
            <person name="Cakir C."/>
            <person name="Carrington J.C."/>
            <person name="Chawner M."/>
            <person name="Conti L."/>
            <person name="Costanzo S."/>
            <person name="Ewan R."/>
            <person name="Fahlgren N."/>
            <person name="Fischbach M.A."/>
            <person name="Fugelstad J."/>
            <person name="Gilroy E.M."/>
            <person name="Gnerre S."/>
            <person name="Green P.J."/>
            <person name="Grenville-Briggs L.J."/>
            <person name="Griffith J."/>
            <person name="Grunwald N.J."/>
            <person name="Horn K."/>
            <person name="Horner N.R."/>
            <person name="Hu C.H."/>
            <person name="Huitema E."/>
            <person name="Jeong D.H."/>
            <person name="Jones A.M."/>
            <person name="Jones J.D."/>
            <person name="Jones R.W."/>
            <person name="Karlsson E.K."/>
            <person name="Kunjeti S.G."/>
            <person name="Lamour K."/>
            <person name="Liu Z."/>
            <person name="Ma L."/>
            <person name="Maclean D."/>
            <person name="Chibucos M.C."/>
            <person name="McDonald H."/>
            <person name="McWalters J."/>
            <person name="Meijer H.J."/>
            <person name="Morgan W."/>
            <person name="Morris P.F."/>
            <person name="Munro C.A."/>
            <person name="O'Neill K."/>
            <person name="Ospina-Giraldo M."/>
            <person name="Pinzon A."/>
            <person name="Pritchard L."/>
            <person name="Ramsahoye B."/>
            <person name="Ren Q."/>
            <person name="Restrepo S."/>
            <person name="Roy S."/>
            <person name="Sadanandom A."/>
            <person name="Savidor A."/>
            <person name="Schornack S."/>
            <person name="Schwartz D.C."/>
            <person name="Schumann U.D."/>
            <person name="Schwessinger B."/>
            <person name="Seyer L."/>
            <person name="Sharpe T."/>
            <person name="Silvar C."/>
            <person name="Song J."/>
            <person name="Studholme D.J."/>
            <person name="Sykes S."/>
            <person name="Thines M."/>
            <person name="van de Vondervoort P.J."/>
            <person name="Phuntumart V."/>
            <person name="Wawra S."/>
            <person name="Weide R."/>
            <person name="Win J."/>
            <person name="Young C."/>
            <person name="Zhou S."/>
            <person name="Fry W."/>
            <person name="Meyers B.C."/>
            <person name="van West P."/>
            <person name="Ristaino J."/>
            <person name="Govers F."/>
            <person name="Birch P.R."/>
            <person name="Whisson S.C."/>
            <person name="Judelson H.S."/>
            <person name="Nusbaum C."/>
        </authorList>
    </citation>
    <scope>NUCLEOTIDE SEQUENCE [LARGE SCALE GENOMIC DNA]</scope>
    <source>
        <strain evidence="4">T30-4</strain>
    </source>
</reference>
<protein>
    <recommendedName>
        <fullName evidence="5">M96 mating-specific protein family</fullName>
    </recommendedName>
</protein>
<sequence>MSGLTPNAFANEPSGLQDVLAFIADFEMEDSHDSDDWMEDDASMSGQGKTQDTQLEELFVDSGTNSNKPDKVVVPSNATVATSIMPRRHRVSRKEELDYLRKKVTEMEDKLEKLKNQGEGDGASPPVAPVAPEDVQAAMQLEQYVALWKKMAQRQKSQRELVESENTKLREKLKTQVRMAKSLQRILRKRERAAEESRRNGLNNYPKLLRHSLYAVTNERVALCPVASGAEPVLRKQDVKYNDFTGMSLEFLHSKLVPFDVAAVNRASWRHMSEPGIKFNAYFEESANMTENTVMRKFGVEIKLDTRTAKMGGRQAIRRYVESDRIVVVRESIIDRAELGGAAAPGFRDVGWLVLKDVTGQTSASGPMTLIKSYSTLTPDLDLDSTWEVARDTKKSPGRPRVSRKEELEYLRLKVTEMENKLHELKEKPHSASPHPMTINNQQLSMEVDNSIALWKTMAERQKAQREQVEVENAKLREKLKTQVRMAKNLKRILSKRTRGFESPEENEATVARCE</sequence>
<feature type="coiled-coil region" evidence="1">
    <location>
        <begin position="459"/>
        <end position="497"/>
    </location>
</feature>
<dbReference type="GeneID" id="9470093"/>
<keyword evidence="4" id="KW-1185">Reference proteome</keyword>
<dbReference type="STRING" id="403677.D0P0Y1"/>
<name>D0P0Y1_PHYIT</name>
<gene>
    <name evidence="3" type="ORF">PITG_19714</name>
</gene>
<dbReference type="KEGG" id="pif:PITG_19714"/>
<feature type="region of interest" description="Disordered" evidence="2">
    <location>
        <begin position="31"/>
        <end position="50"/>
    </location>
</feature>
<dbReference type="RefSeq" id="XP_002896043.1">
    <property type="nucleotide sequence ID" value="XM_002895997.1"/>
</dbReference>
<accession>D0P0Y1</accession>
<dbReference type="Proteomes" id="UP000006643">
    <property type="component" value="Unassembled WGS sequence"/>
</dbReference>
<dbReference type="PANTHER" id="PTHR35796">
    <property type="entry name" value="HYPOTHETICAL CYTOSOLIC PROTEIN"/>
    <property type="match status" value="1"/>
</dbReference>
<dbReference type="OrthoDB" id="69983at2759"/>
<proteinExistence type="predicted"/>
<evidence type="ECO:0000256" key="1">
    <source>
        <dbReference type="SAM" id="Coils"/>
    </source>
</evidence>